<dbReference type="Pfam" id="PF01757">
    <property type="entry name" value="Acyl_transf_3"/>
    <property type="match status" value="1"/>
</dbReference>
<gene>
    <name evidence="3" type="ORF">IAC87_05845</name>
</gene>
<sequence>MDDVSVIRVILIILLVLYHSFAIFNGAWDAPDGYCQIPAYWWIASASYSFMLEMFVFISGYLFGYQVRTKGETIISFKNTILKKAKRLLLPCFFFGIIYYLIFYDLKAPVFDIVYTIVNGAGHLWFLPMLFWCFVAIFVIEKLKIKPFIVFPLLVVCSLISFLPLPFRMTSAMYYLLFFYTGYILKKKDIDLSRFF</sequence>
<proteinExistence type="predicted"/>
<feature type="domain" description="Acyltransferase 3" evidence="2">
    <location>
        <begin position="4"/>
        <end position="189"/>
    </location>
</feature>
<feature type="transmembrane region" description="Helical" evidence="1">
    <location>
        <begin position="147"/>
        <end position="163"/>
    </location>
</feature>
<dbReference type="GO" id="GO:0016747">
    <property type="term" value="F:acyltransferase activity, transferring groups other than amino-acyl groups"/>
    <property type="evidence" value="ECO:0007669"/>
    <property type="project" value="InterPro"/>
</dbReference>
<feature type="transmembrane region" description="Helical" evidence="1">
    <location>
        <begin position="85"/>
        <end position="103"/>
    </location>
</feature>
<feature type="transmembrane region" description="Helical" evidence="1">
    <location>
        <begin position="40"/>
        <end position="64"/>
    </location>
</feature>
<evidence type="ECO:0000256" key="1">
    <source>
        <dbReference type="SAM" id="Phobius"/>
    </source>
</evidence>
<accession>A0A9D9J1S7</accession>
<evidence type="ECO:0000313" key="3">
    <source>
        <dbReference type="EMBL" id="MBO8482050.1"/>
    </source>
</evidence>
<feature type="transmembrane region" description="Helical" evidence="1">
    <location>
        <begin position="123"/>
        <end position="140"/>
    </location>
</feature>
<keyword evidence="1" id="KW-0812">Transmembrane</keyword>
<evidence type="ECO:0000313" key="4">
    <source>
        <dbReference type="Proteomes" id="UP000823772"/>
    </source>
</evidence>
<dbReference type="PANTHER" id="PTHR37312">
    <property type="entry name" value="MEMBRANE-BOUND ACYLTRANSFERASE YKRP-RELATED"/>
    <property type="match status" value="1"/>
</dbReference>
<reference evidence="3" key="2">
    <citation type="journal article" date="2021" name="PeerJ">
        <title>Extensive microbial diversity within the chicken gut microbiome revealed by metagenomics and culture.</title>
        <authorList>
            <person name="Gilroy R."/>
            <person name="Ravi A."/>
            <person name="Getino M."/>
            <person name="Pursley I."/>
            <person name="Horton D.L."/>
            <person name="Alikhan N.F."/>
            <person name="Baker D."/>
            <person name="Gharbi K."/>
            <person name="Hall N."/>
            <person name="Watson M."/>
            <person name="Adriaenssens E.M."/>
            <person name="Foster-Nyarko E."/>
            <person name="Jarju S."/>
            <person name="Secka A."/>
            <person name="Antonio M."/>
            <person name="Oren A."/>
            <person name="Chaudhuri R.R."/>
            <person name="La Ragione R."/>
            <person name="Hildebrand F."/>
            <person name="Pallen M.J."/>
        </authorList>
    </citation>
    <scope>NUCLEOTIDE SEQUENCE</scope>
    <source>
        <strain evidence="3">B3-2255</strain>
    </source>
</reference>
<comment type="caution">
    <text evidence="3">The sequence shown here is derived from an EMBL/GenBank/DDBJ whole genome shotgun (WGS) entry which is preliminary data.</text>
</comment>
<dbReference type="AlphaFoldDB" id="A0A9D9J1S7"/>
<reference evidence="3" key="1">
    <citation type="submission" date="2020-10" db="EMBL/GenBank/DDBJ databases">
        <authorList>
            <person name="Gilroy R."/>
        </authorList>
    </citation>
    <scope>NUCLEOTIDE SEQUENCE</scope>
    <source>
        <strain evidence="3">B3-2255</strain>
    </source>
</reference>
<keyword evidence="3" id="KW-0808">Transferase</keyword>
<name>A0A9D9J1S7_9BACT</name>
<keyword evidence="1" id="KW-0472">Membrane</keyword>
<feature type="transmembrane region" description="Helical" evidence="1">
    <location>
        <begin position="7"/>
        <end position="28"/>
    </location>
</feature>
<organism evidence="3 4">
    <name type="scientific">Candidatus Merdivivens faecigallinarum</name>
    <dbReference type="NCBI Taxonomy" id="2840871"/>
    <lineage>
        <taxon>Bacteria</taxon>
        <taxon>Pseudomonadati</taxon>
        <taxon>Bacteroidota</taxon>
        <taxon>Bacteroidia</taxon>
        <taxon>Bacteroidales</taxon>
        <taxon>Muribaculaceae</taxon>
        <taxon>Muribaculaceae incertae sedis</taxon>
        <taxon>Candidatus Merdivivens</taxon>
    </lineage>
</organism>
<keyword evidence="3" id="KW-0012">Acyltransferase</keyword>
<keyword evidence="1" id="KW-1133">Transmembrane helix</keyword>
<protein>
    <submittedName>
        <fullName evidence="3">Acyltransferase family protein</fullName>
    </submittedName>
</protein>
<dbReference type="InterPro" id="IPR052734">
    <property type="entry name" value="Nod_factor_acetyltransferase"/>
</dbReference>
<dbReference type="Proteomes" id="UP000823772">
    <property type="component" value="Unassembled WGS sequence"/>
</dbReference>
<evidence type="ECO:0000259" key="2">
    <source>
        <dbReference type="Pfam" id="PF01757"/>
    </source>
</evidence>
<dbReference type="InterPro" id="IPR002656">
    <property type="entry name" value="Acyl_transf_3_dom"/>
</dbReference>
<dbReference type="EMBL" id="JADILY010000122">
    <property type="protein sequence ID" value="MBO8482050.1"/>
    <property type="molecule type" value="Genomic_DNA"/>
</dbReference>
<dbReference type="PANTHER" id="PTHR37312:SF1">
    <property type="entry name" value="MEMBRANE-BOUND ACYLTRANSFERASE YKRP-RELATED"/>
    <property type="match status" value="1"/>
</dbReference>
<feature type="non-terminal residue" evidence="3">
    <location>
        <position position="196"/>
    </location>
</feature>